<keyword evidence="2" id="KW-0238">DNA-binding</keyword>
<dbReference type="SUPFAM" id="SSF53822">
    <property type="entry name" value="Periplasmic binding protein-like I"/>
    <property type="match status" value="1"/>
</dbReference>
<evidence type="ECO:0000259" key="4">
    <source>
        <dbReference type="PROSITE" id="PS50932"/>
    </source>
</evidence>
<gene>
    <name evidence="5" type="ORF">D7Z94_13945</name>
</gene>
<dbReference type="SUPFAM" id="SSF47413">
    <property type="entry name" value="lambda repressor-like DNA-binding domains"/>
    <property type="match status" value="1"/>
</dbReference>
<dbReference type="InterPro" id="IPR028082">
    <property type="entry name" value="Peripla_BP_I"/>
</dbReference>
<dbReference type="GO" id="GO:0000976">
    <property type="term" value="F:transcription cis-regulatory region binding"/>
    <property type="evidence" value="ECO:0007669"/>
    <property type="project" value="TreeGrafter"/>
</dbReference>
<dbReference type="Pfam" id="PF13407">
    <property type="entry name" value="Peripla_BP_4"/>
    <property type="match status" value="1"/>
</dbReference>
<dbReference type="Gene3D" id="1.10.260.40">
    <property type="entry name" value="lambda repressor-like DNA-binding domains"/>
    <property type="match status" value="1"/>
</dbReference>
<dbReference type="Pfam" id="PF00356">
    <property type="entry name" value="LacI"/>
    <property type="match status" value="1"/>
</dbReference>
<dbReference type="PROSITE" id="PS50932">
    <property type="entry name" value="HTH_LACI_2"/>
    <property type="match status" value="1"/>
</dbReference>
<proteinExistence type="predicted"/>
<feature type="domain" description="HTH lacI-type" evidence="4">
    <location>
        <begin position="5"/>
        <end position="59"/>
    </location>
</feature>
<sequence>MNKKSTIKEIAKLANVSIATVDRVLHNRGGVAKKTARLVKKIIADTNYVPNTFARNLVLKKSFKIAVLLPEHGQYDYWSGSCKAAKMANKDFKFLSAVTVYHYNQKEKTSLYKAGIQILKDKNDAVLLTQVILDEANAFLEDCKKRKIPFILMGCSRLDLGAISYFKPNLGQGGRLAAELLSMGQKEASKFLVLNIETAQERYNIVKERITGFESYFKRNKGRNFEIEVFSISWKEKNIAQKIRDKLNSDNKILGVFVPNSKSFVLAKIVYSFNHIRIVGYDISYKNQALLKTGEIDFLINQRPYEQTYLGIEYLYKYLEMGQNPPKVVSLPLDIVTREKLIYN</sequence>
<keyword evidence="3" id="KW-0804">Transcription</keyword>
<protein>
    <submittedName>
        <fullName evidence="5">LacI family transcriptional regulator</fullName>
    </submittedName>
</protein>
<organism evidence="5 6">
    <name type="scientific">Ulvibacterium marinum</name>
    <dbReference type="NCBI Taxonomy" id="2419782"/>
    <lineage>
        <taxon>Bacteria</taxon>
        <taxon>Pseudomonadati</taxon>
        <taxon>Bacteroidota</taxon>
        <taxon>Flavobacteriia</taxon>
        <taxon>Flavobacteriales</taxon>
        <taxon>Flavobacteriaceae</taxon>
        <taxon>Ulvibacterium</taxon>
    </lineage>
</organism>
<dbReference type="AlphaFoldDB" id="A0A3B0C4F3"/>
<keyword evidence="6" id="KW-1185">Reference proteome</keyword>
<comment type="caution">
    <text evidence="5">The sequence shown here is derived from an EMBL/GenBank/DDBJ whole genome shotgun (WGS) entry which is preliminary data.</text>
</comment>
<reference evidence="5 6" key="1">
    <citation type="submission" date="2018-10" db="EMBL/GenBank/DDBJ databases">
        <title>Ulvibacterium marinum gen. nov., sp. nov., a novel marine bacterium of the family Flavobacteriaceae, isolated from a culture of the green alga Ulva prolifera.</title>
        <authorList>
            <person name="Zhang Z."/>
        </authorList>
    </citation>
    <scope>NUCLEOTIDE SEQUENCE [LARGE SCALE GENOMIC DNA]</scope>
    <source>
        <strain evidence="5 6">CCMM003</strain>
    </source>
</reference>
<dbReference type="InterPro" id="IPR025997">
    <property type="entry name" value="SBP_2_dom"/>
</dbReference>
<evidence type="ECO:0000256" key="3">
    <source>
        <dbReference type="ARBA" id="ARBA00023163"/>
    </source>
</evidence>
<dbReference type="Proteomes" id="UP000276603">
    <property type="component" value="Unassembled WGS sequence"/>
</dbReference>
<dbReference type="InterPro" id="IPR010982">
    <property type="entry name" value="Lambda_DNA-bd_dom_sf"/>
</dbReference>
<dbReference type="RefSeq" id="WP_120712225.1">
    <property type="nucleotide sequence ID" value="NZ_RBCJ01000003.1"/>
</dbReference>
<dbReference type="OrthoDB" id="628703at2"/>
<keyword evidence="1" id="KW-0805">Transcription regulation</keyword>
<evidence type="ECO:0000256" key="2">
    <source>
        <dbReference type="ARBA" id="ARBA00023125"/>
    </source>
</evidence>
<dbReference type="EMBL" id="RBCJ01000003">
    <property type="protein sequence ID" value="RKN79411.1"/>
    <property type="molecule type" value="Genomic_DNA"/>
</dbReference>
<accession>A0A3B0C4F3</accession>
<dbReference type="PANTHER" id="PTHR30146">
    <property type="entry name" value="LACI-RELATED TRANSCRIPTIONAL REPRESSOR"/>
    <property type="match status" value="1"/>
</dbReference>
<evidence type="ECO:0000313" key="6">
    <source>
        <dbReference type="Proteomes" id="UP000276603"/>
    </source>
</evidence>
<name>A0A3B0C4F3_9FLAO</name>
<dbReference type="CDD" id="cd01392">
    <property type="entry name" value="HTH_LacI"/>
    <property type="match status" value="1"/>
</dbReference>
<dbReference type="InterPro" id="IPR000843">
    <property type="entry name" value="HTH_LacI"/>
</dbReference>
<dbReference type="SMART" id="SM00354">
    <property type="entry name" value="HTH_LACI"/>
    <property type="match status" value="1"/>
</dbReference>
<dbReference type="GO" id="GO:0003700">
    <property type="term" value="F:DNA-binding transcription factor activity"/>
    <property type="evidence" value="ECO:0007669"/>
    <property type="project" value="TreeGrafter"/>
</dbReference>
<dbReference type="PANTHER" id="PTHR30146:SF144">
    <property type="entry name" value="LACI-FAMILY TRANSCRIPTION REGULATOR"/>
    <property type="match status" value="1"/>
</dbReference>
<dbReference type="Gene3D" id="3.40.50.2300">
    <property type="match status" value="2"/>
</dbReference>
<dbReference type="PROSITE" id="PS00356">
    <property type="entry name" value="HTH_LACI_1"/>
    <property type="match status" value="1"/>
</dbReference>
<evidence type="ECO:0000313" key="5">
    <source>
        <dbReference type="EMBL" id="RKN79411.1"/>
    </source>
</evidence>
<evidence type="ECO:0000256" key="1">
    <source>
        <dbReference type="ARBA" id="ARBA00023015"/>
    </source>
</evidence>